<dbReference type="AlphaFoldDB" id="A0A4C1WJG0"/>
<reference evidence="2 3" key="1">
    <citation type="journal article" date="2019" name="Commun. Biol.">
        <title>The bagworm genome reveals a unique fibroin gene that provides high tensile strength.</title>
        <authorList>
            <person name="Kono N."/>
            <person name="Nakamura H."/>
            <person name="Ohtoshi R."/>
            <person name="Tomita M."/>
            <person name="Numata K."/>
            <person name="Arakawa K."/>
        </authorList>
    </citation>
    <scope>NUCLEOTIDE SEQUENCE [LARGE SCALE GENOMIC DNA]</scope>
</reference>
<gene>
    <name evidence="2" type="ORF">EVAR_96706_1</name>
</gene>
<dbReference type="Proteomes" id="UP000299102">
    <property type="component" value="Unassembled WGS sequence"/>
</dbReference>
<dbReference type="EMBL" id="BGZK01000566">
    <property type="protein sequence ID" value="GBP50469.1"/>
    <property type="molecule type" value="Genomic_DNA"/>
</dbReference>
<dbReference type="STRING" id="151549.A0A4C1WJG0"/>
<dbReference type="OrthoDB" id="10029800at2759"/>
<comment type="caution">
    <text evidence="2">The sequence shown here is derived from an EMBL/GenBank/DDBJ whole genome shotgun (WGS) entry which is preliminary data.</text>
</comment>
<feature type="region of interest" description="Disordered" evidence="1">
    <location>
        <begin position="147"/>
        <end position="169"/>
    </location>
</feature>
<evidence type="ECO:0000313" key="2">
    <source>
        <dbReference type="EMBL" id="GBP50469.1"/>
    </source>
</evidence>
<protein>
    <submittedName>
        <fullName evidence="2">Uncharacterized protein</fullName>
    </submittedName>
</protein>
<proteinExistence type="predicted"/>
<accession>A0A4C1WJG0</accession>
<name>A0A4C1WJG0_EUMVA</name>
<feature type="compositionally biased region" description="Basic and acidic residues" evidence="1">
    <location>
        <begin position="153"/>
        <end position="169"/>
    </location>
</feature>
<evidence type="ECO:0000256" key="1">
    <source>
        <dbReference type="SAM" id="MobiDB-lite"/>
    </source>
</evidence>
<keyword evidence="3" id="KW-1185">Reference proteome</keyword>
<organism evidence="2 3">
    <name type="scientific">Eumeta variegata</name>
    <name type="common">Bagworm moth</name>
    <name type="synonym">Eumeta japonica</name>
    <dbReference type="NCBI Taxonomy" id="151549"/>
    <lineage>
        <taxon>Eukaryota</taxon>
        <taxon>Metazoa</taxon>
        <taxon>Ecdysozoa</taxon>
        <taxon>Arthropoda</taxon>
        <taxon>Hexapoda</taxon>
        <taxon>Insecta</taxon>
        <taxon>Pterygota</taxon>
        <taxon>Neoptera</taxon>
        <taxon>Endopterygota</taxon>
        <taxon>Lepidoptera</taxon>
        <taxon>Glossata</taxon>
        <taxon>Ditrysia</taxon>
        <taxon>Tineoidea</taxon>
        <taxon>Psychidae</taxon>
        <taxon>Oiketicinae</taxon>
        <taxon>Eumeta</taxon>
    </lineage>
</organism>
<evidence type="ECO:0000313" key="3">
    <source>
        <dbReference type="Proteomes" id="UP000299102"/>
    </source>
</evidence>
<sequence length="169" mass="18121">MQFGARPTHDAARTGSEYRTDVVLSLLGQQQQFHFAFGQRPFPFPPDPLGGFRMPPITTCQNMSQFGLSSSNSHWGYGGAGYTPYLPSCAAPAAQFNGPALGFAGAVAEQPSAAQDYGNNTGCSRNAGAHLRCATIAEELKQTETAFTAHAPAEVRRARERRAAADRRT</sequence>